<accession>A0A9Q6K9S2</accession>
<dbReference type="Proteomes" id="UP000595373">
    <property type="component" value="Chromosome"/>
</dbReference>
<reference evidence="2 3" key="1">
    <citation type="submission" date="2019-03" db="EMBL/GenBank/DDBJ databases">
        <title>Horizontal Gene Transfer Machinery in Histophilus somni.</title>
        <authorList>
            <person name="Mostafa Nazari M."/>
            <person name="Liljebjelke K."/>
        </authorList>
    </citation>
    <scope>NUCLEOTIDE SEQUENCE [LARGE SCALE GENOMIC DNA]</scope>
    <source>
        <strain evidence="2 3">UOC-EPH-KLM-04</strain>
    </source>
</reference>
<name>A0A9Q6K9S2_HISSO</name>
<dbReference type="Proteomes" id="UP000297565">
    <property type="component" value="Unassembled WGS sequence"/>
</dbReference>
<organism evidence="1 4">
    <name type="scientific">Histophilus somni</name>
    <name type="common">Haemophilus somnus</name>
    <dbReference type="NCBI Taxonomy" id="731"/>
    <lineage>
        <taxon>Bacteria</taxon>
        <taxon>Pseudomonadati</taxon>
        <taxon>Pseudomonadota</taxon>
        <taxon>Gammaproteobacteria</taxon>
        <taxon>Pasteurellales</taxon>
        <taxon>Pasteurellaceae</taxon>
        <taxon>Histophilus</taxon>
    </lineage>
</organism>
<proteinExistence type="predicted"/>
<dbReference type="NCBIfam" id="NF008234">
    <property type="entry name" value="PRK11001.1"/>
    <property type="match status" value="1"/>
</dbReference>
<dbReference type="GO" id="GO:0045892">
    <property type="term" value="P:negative regulation of DNA-templated transcription"/>
    <property type="evidence" value="ECO:0007669"/>
    <property type="project" value="TreeGrafter"/>
</dbReference>
<keyword evidence="4" id="KW-1185">Reference proteome</keyword>
<dbReference type="PANTHER" id="PTHR37941">
    <property type="entry name" value="FUMARASE E-RELATED"/>
    <property type="match status" value="1"/>
</dbReference>
<protein>
    <submittedName>
        <fullName evidence="1">MltR family transcriptional regulator</fullName>
    </submittedName>
</protein>
<dbReference type="InterPro" id="IPR038026">
    <property type="entry name" value="MtlR-like_sf"/>
</dbReference>
<sequence length="171" mass="19633">MLSEDPIYEKLNGTVSVRGFMIATVAIFEEAVDSLINRVFRKTDFVVQSVIDSLFTNDGPLGDLSVRLKVLLGLGVIQHNLFSDVNAFIQFKETLNKDEKEYTFDDEIVLTFLQKLTLLMDKSALDFEPLIEDKNSLTYQMKSLRREKIIRSCLILTIADIYRQLQIESPF</sequence>
<dbReference type="AlphaFoldDB" id="A0A9Q6K9S2"/>
<dbReference type="OrthoDB" id="7060391at2"/>
<dbReference type="SUPFAM" id="SSF158668">
    <property type="entry name" value="MtlR-like"/>
    <property type="match status" value="1"/>
</dbReference>
<gene>
    <name evidence="2" type="ORF">E2R48_05955</name>
    <name evidence="1" type="ORF">JFL49_07410</name>
</gene>
<dbReference type="InterPro" id="IPR007761">
    <property type="entry name" value="MtlR-like"/>
</dbReference>
<evidence type="ECO:0000313" key="3">
    <source>
        <dbReference type="Proteomes" id="UP000297565"/>
    </source>
</evidence>
<evidence type="ECO:0000313" key="4">
    <source>
        <dbReference type="Proteomes" id="UP000595373"/>
    </source>
</evidence>
<dbReference type="EMBL" id="CP066558">
    <property type="protein sequence ID" value="QQF83362.1"/>
    <property type="molecule type" value="Genomic_DNA"/>
</dbReference>
<dbReference type="RefSeq" id="WP_075294176.1">
    <property type="nucleotide sequence ID" value="NZ_CP018802.1"/>
</dbReference>
<evidence type="ECO:0000313" key="1">
    <source>
        <dbReference type="EMBL" id="QQF83362.1"/>
    </source>
</evidence>
<dbReference type="Gene3D" id="1.20.120.330">
    <property type="entry name" value="Nucleotidyltransferases domain 2"/>
    <property type="match status" value="1"/>
</dbReference>
<evidence type="ECO:0000313" key="2">
    <source>
        <dbReference type="EMBL" id="TEW29722.1"/>
    </source>
</evidence>
<reference evidence="1 4" key="2">
    <citation type="submission" date="2020-12" db="EMBL/GenBank/DDBJ databases">
        <title>ASc-MMNZ-VFA-070.</title>
        <authorList>
            <person name="Schryvers A."/>
            <person name="Mostafa Nazari M."/>
            <person name="Farshchi Andisi V."/>
            <person name="Timsit E."/>
            <person name="Walter Morck D."/>
        </authorList>
    </citation>
    <scope>NUCLEOTIDE SEQUENCE [LARGE SCALE GENOMIC DNA]</scope>
    <source>
        <strain evidence="1 4">ASc-MMNZ-VFA-070</strain>
    </source>
</reference>
<dbReference type="PANTHER" id="PTHR37941:SF1">
    <property type="entry name" value="FUMARASE E-RELATED"/>
    <property type="match status" value="1"/>
</dbReference>
<dbReference type="Pfam" id="PF05068">
    <property type="entry name" value="MtlR"/>
    <property type="match status" value="1"/>
</dbReference>
<dbReference type="EMBL" id="SNRV01000012">
    <property type="protein sequence ID" value="TEW29722.1"/>
    <property type="molecule type" value="Genomic_DNA"/>
</dbReference>